<keyword evidence="2" id="KW-1185">Reference proteome</keyword>
<gene>
    <name evidence="1" type="ORF">GWC95_16395</name>
</gene>
<sequence length="113" mass="12939">MAKFQRFYNEGKGDSIIALSRPFTQSLTKNHPMWSNERTAEALEQFGTLKSFVFLGIDKTDPQNVYVFQTFFSKAGPQTTSLILDKNSKIGTFRFMTTSDGIEELLKKRKMGR</sequence>
<reference evidence="1 2" key="1">
    <citation type="submission" date="2020-01" db="EMBL/GenBank/DDBJ databases">
        <title>Genome analysis.</title>
        <authorList>
            <person name="Wu S."/>
            <person name="Wang G."/>
        </authorList>
    </citation>
    <scope>NUCLEOTIDE SEQUENCE [LARGE SCALE GENOMIC DNA]</scope>
    <source>
        <strain evidence="1 2">SYL130</strain>
    </source>
</reference>
<accession>A0ABW9ZYA4</accession>
<proteinExistence type="predicted"/>
<comment type="caution">
    <text evidence="1">The sequence shown here is derived from an EMBL/GenBank/DDBJ whole genome shotgun (WGS) entry which is preliminary data.</text>
</comment>
<organism evidence="1 2">
    <name type="scientific">Sediminibacterium roseum</name>
    <dbReference type="NCBI Taxonomy" id="1978412"/>
    <lineage>
        <taxon>Bacteria</taxon>
        <taxon>Pseudomonadati</taxon>
        <taxon>Bacteroidota</taxon>
        <taxon>Chitinophagia</taxon>
        <taxon>Chitinophagales</taxon>
        <taxon>Chitinophagaceae</taxon>
        <taxon>Sediminibacterium</taxon>
    </lineage>
</organism>
<dbReference type="EMBL" id="JAACJS010000015">
    <property type="protein sequence ID" value="NCI51510.1"/>
    <property type="molecule type" value="Genomic_DNA"/>
</dbReference>
<name>A0ABW9ZYA4_9BACT</name>
<evidence type="ECO:0000313" key="1">
    <source>
        <dbReference type="EMBL" id="NCI51510.1"/>
    </source>
</evidence>
<protein>
    <submittedName>
        <fullName evidence="1">Uncharacterized protein</fullName>
    </submittedName>
</protein>
<dbReference type="Proteomes" id="UP000753802">
    <property type="component" value="Unassembled WGS sequence"/>
</dbReference>
<evidence type="ECO:0000313" key="2">
    <source>
        <dbReference type="Proteomes" id="UP000753802"/>
    </source>
</evidence>
<dbReference type="RefSeq" id="WP_161819791.1">
    <property type="nucleotide sequence ID" value="NZ_JAACJS010000015.1"/>
</dbReference>